<keyword evidence="3" id="KW-0479">Metal-binding</keyword>
<evidence type="ECO:0000259" key="11">
    <source>
        <dbReference type="PROSITE" id="PS50157"/>
    </source>
</evidence>
<dbReference type="FunFam" id="3.30.160.60:FF:000761">
    <property type="entry name" value="Zinc finger protein 449"/>
    <property type="match status" value="1"/>
</dbReference>
<organism evidence="12 13">
    <name type="scientific">Esox lucius</name>
    <name type="common">Northern pike</name>
    <dbReference type="NCBI Taxonomy" id="8010"/>
    <lineage>
        <taxon>Eukaryota</taxon>
        <taxon>Metazoa</taxon>
        <taxon>Chordata</taxon>
        <taxon>Craniata</taxon>
        <taxon>Vertebrata</taxon>
        <taxon>Euteleostomi</taxon>
        <taxon>Actinopterygii</taxon>
        <taxon>Neopterygii</taxon>
        <taxon>Teleostei</taxon>
        <taxon>Protacanthopterygii</taxon>
        <taxon>Esociformes</taxon>
        <taxon>Esocidae</taxon>
        <taxon>Esox</taxon>
    </lineage>
</organism>
<keyword evidence="13" id="KW-1185">Reference proteome</keyword>
<dbReference type="GO" id="GO:0000981">
    <property type="term" value="F:DNA-binding transcription factor activity, RNA polymerase II-specific"/>
    <property type="evidence" value="ECO:0007669"/>
    <property type="project" value="TreeGrafter"/>
</dbReference>
<dbReference type="GO" id="GO:0005634">
    <property type="term" value="C:nucleus"/>
    <property type="evidence" value="ECO:0007669"/>
    <property type="project" value="UniProtKB-SubCell"/>
</dbReference>
<dbReference type="PROSITE" id="PS50157">
    <property type="entry name" value="ZINC_FINGER_C2H2_2"/>
    <property type="match status" value="4"/>
</dbReference>
<dbReference type="SMART" id="SM00355">
    <property type="entry name" value="ZnF_C2H2"/>
    <property type="match status" value="6"/>
</dbReference>
<dbReference type="InterPro" id="IPR013087">
    <property type="entry name" value="Znf_C2H2_type"/>
</dbReference>
<evidence type="ECO:0000256" key="1">
    <source>
        <dbReference type="ARBA" id="ARBA00004123"/>
    </source>
</evidence>
<dbReference type="AlphaFoldDB" id="A0AAY5K0V4"/>
<evidence type="ECO:0000256" key="3">
    <source>
        <dbReference type="ARBA" id="ARBA00022723"/>
    </source>
</evidence>
<protein>
    <recommendedName>
        <fullName evidence="11">C2H2-type domain-containing protein</fullName>
    </recommendedName>
</protein>
<dbReference type="Gene3D" id="3.30.160.60">
    <property type="entry name" value="Classic Zinc Finger"/>
    <property type="match status" value="6"/>
</dbReference>
<dbReference type="Ensembl" id="ENSELUT00000088799.1">
    <property type="protein sequence ID" value="ENSELUP00000082543.1"/>
    <property type="gene ID" value="ENSELUG00000035144.1"/>
</dbReference>
<comment type="subcellular location">
    <subcellularLocation>
        <location evidence="1">Nucleus</location>
    </subcellularLocation>
</comment>
<dbReference type="InterPro" id="IPR036236">
    <property type="entry name" value="Znf_C2H2_sf"/>
</dbReference>
<dbReference type="PROSITE" id="PS00028">
    <property type="entry name" value="ZINC_FINGER_C2H2_1"/>
    <property type="match status" value="4"/>
</dbReference>
<feature type="domain" description="C2H2-type" evidence="11">
    <location>
        <begin position="309"/>
        <end position="336"/>
    </location>
</feature>
<dbReference type="GO" id="GO:0008270">
    <property type="term" value="F:zinc ion binding"/>
    <property type="evidence" value="ECO:0007669"/>
    <property type="project" value="UniProtKB-KW"/>
</dbReference>
<evidence type="ECO:0000313" key="13">
    <source>
        <dbReference type="Proteomes" id="UP000265140"/>
    </source>
</evidence>
<proteinExistence type="inferred from homology"/>
<keyword evidence="4" id="KW-0677">Repeat</keyword>
<feature type="domain" description="C2H2-type" evidence="11">
    <location>
        <begin position="179"/>
        <end position="206"/>
    </location>
</feature>
<accession>A0AAY5K0V4</accession>
<comment type="similarity">
    <text evidence="2">Belongs to the krueppel C2H2-type zinc-finger protein family.</text>
</comment>
<keyword evidence="6" id="KW-0862">Zinc</keyword>
<evidence type="ECO:0000256" key="7">
    <source>
        <dbReference type="ARBA" id="ARBA00023015"/>
    </source>
</evidence>
<dbReference type="PANTHER" id="PTHR24394:SF44">
    <property type="entry name" value="ZINC FINGER PROTEIN 271-LIKE"/>
    <property type="match status" value="1"/>
</dbReference>
<reference evidence="12 13" key="1">
    <citation type="submission" date="2020-02" db="EMBL/GenBank/DDBJ databases">
        <title>Esox lucius (northern pike) genome, fEsoLuc1, primary haplotype.</title>
        <authorList>
            <person name="Myers G."/>
            <person name="Karagic N."/>
            <person name="Meyer A."/>
            <person name="Pippel M."/>
            <person name="Reichard M."/>
            <person name="Winkler S."/>
            <person name="Tracey A."/>
            <person name="Sims Y."/>
            <person name="Howe K."/>
            <person name="Rhie A."/>
            <person name="Formenti G."/>
            <person name="Durbin R."/>
            <person name="Fedrigo O."/>
            <person name="Jarvis E.D."/>
        </authorList>
    </citation>
    <scope>NUCLEOTIDE SEQUENCE [LARGE SCALE GENOMIC DNA]</scope>
</reference>
<dbReference type="GeneTree" id="ENSGT01150000286971"/>
<evidence type="ECO:0000256" key="9">
    <source>
        <dbReference type="ARBA" id="ARBA00023242"/>
    </source>
</evidence>
<keyword evidence="8" id="KW-0804">Transcription</keyword>
<dbReference type="SUPFAM" id="SSF57667">
    <property type="entry name" value="beta-beta-alpha zinc fingers"/>
    <property type="match status" value="4"/>
</dbReference>
<feature type="domain" description="C2H2-type" evidence="11">
    <location>
        <begin position="207"/>
        <end position="234"/>
    </location>
</feature>
<dbReference type="FunFam" id="3.30.160.60:FF:000303">
    <property type="entry name" value="Zinc finger protein 41"/>
    <property type="match status" value="1"/>
</dbReference>
<reference evidence="12" key="3">
    <citation type="submission" date="2025-09" db="UniProtKB">
        <authorList>
            <consortium name="Ensembl"/>
        </authorList>
    </citation>
    <scope>IDENTIFICATION</scope>
</reference>
<evidence type="ECO:0000256" key="10">
    <source>
        <dbReference type="PROSITE-ProRule" id="PRU00042"/>
    </source>
</evidence>
<evidence type="ECO:0000256" key="6">
    <source>
        <dbReference type="ARBA" id="ARBA00022833"/>
    </source>
</evidence>
<name>A0AAY5K0V4_ESOLU</name>
<keyword evidence="7" id="KW-0805">Transcription regulation</keyword>
<evidence type="ECO:0000256" key="5">
    <source>
        <dbReference type="ARBA" id="ARBA00022771"/>
    </source>
</evidence>
<evidence type="ECO:0000313" key="12">
    <source>
        <dbReference type="Ensembl" id="ENSELUP00000082543.1"/>
    </source>
</evidence>
<keyword evidence="9" id="KW-0539">Nucleus</keyword>
<evidence type="ECO:0000256" key="2">
    <source>
        <dbReference type="ARBA" id="ARBA00006991"/>
    </source>
</evidence>
<dbReference type="FunFam" id="3.30.160.60:FF:002343">
    <property type="entry name" value="Zinc finger protein 33A"/>
    <property type="match status" value="2"/>
</dbReference>
<reference evidence="12" key="2">
    <citation type="submission" date="2025-08" db="UniProtKB">
        <authorList>
            <consortium name="Ensembl"/>
        </authorList>
    </citation>
    <scope>IDENTIFICATION</scope>
</reference>
<keyword evidence="5 10" id="KW-0863">Zinc-finger</keyword>
<feature type="domain" description="C2H2-type" evidence="11">
    <location>
        <begin position="337"/>
        <end position="364"/>
    </location>
</feature>
<dbReference type="Pfam" id="PF00096">
    <property type="entry name" value="zf-C2H2"/>
    <property type="match status" value="5"/>
</dbReference>
<dbReference type="Proteomes" id="UP000265140">
    <property type="component" value="Chromosome 9"/>
</dbReference>
<dbReference type="GO" id="GO:1990837">
    <property type="term" value="F:sequence-specific double-stranded DNA binding"/>
    <property type="evidence" value="ECO:0007669"/>
    <property type="project" value="UniProtKB-ARBA"/>
</dbReference>
<sequence>MSWLLRLKEDIRRLLEDGTSLPTSRSRAGCHADHGGEDRIEQFEWCPSNGLKPAPGQEVSSVCILFLYLCFPVRMFLCLRLIPLFVDSLSLCVSMTSHRSPPPAFPNPRRVSVHLVDCRKMLGQSDHIIHKTTHSDKHPCGSSIAEKHNKTDFVTAINLHVHVQYLKRSSDSVTAGKPHVCIQCGKGFSQAGSLKIHWRTHTGEKPYVCQQCGKGFTESGPLKRHIRSHTGEKPFHCHLCGKDFIESGVHQRKHIQEKLLSMPNTKQHKETLSADSSHICDHCGKNFTARNLKRHLQYLQRSQNVKKSHVCTECGKGFPLPGSLKRHLRTHTGEKPYICHHCGKDYNDSGNLKRHIKTHIGEKPYHCSDCGKKFRVKISTGSFGTVCRCQALLENEICFSINLVSSRKHEVL</sequence>
<evidence type="ECO:0000256" key="4">
    <source>
        <dbReference type="ARBA" id="ARBA00022737"/>
    </source>
</evidence>
<evidence type="ECO:0000256" key="8">
    <source>
        <dbReference type="ARBA" id="ARBA00023163"/>
    </source>
</evidence>
<dbReference type="PANTHER" id="PTHR24394">
    <property type="entry name" value="ZINC FINGER PROTEIN"/>
    <property type="match status" value="1"/>
</dbReference>